<dbReference type="PROSITE" id="PS51257">
    <property type="entry name" value="PROKAR_LIPOPROTEIN"/>
    <property type="match status" value="1"/>
</dbReference>
<protein>
    <submittedName>
        <fullName evidence="1">Branched-chain amino acid aminotransferase</fullName>
    </submittedName>
</protein>
<proteinExistence type="predicted"/>
<organism evidence="1 2">
    <name type="scientific">Mangrovimonas yunxiaonensis</name>
    <dbReference type="NCBI Taxonomy" id="1197477"/>
    <lineage>
        <taxon>Bacteria</taxon>
        <taxon>Pseudomonadati</taxon>
        <taxon>Bacteroidota</taxon>
        <taxon>Flavobacteriia</taxon>
        <taxon>Flavobacteriales</taxon>
        <taxon>Flavobacteriaceae</taxon>
        <taxon>Mangrovimonas</taxon>
    </lineage>
</organism>
<reference evidence="1 2" key="1">
    <citation type="journal article" date="2014" name="Genome Announc.">
        <title>Draft Genome Sequence of the Algicidal Bacterium Mangrovimonas yunxiaonensis Strain LY01.</title>
        <authorList>
            <person name="Li Y."/>
            <person name="Zhu H."/>
            <person name="Li C."/>
            <person name="Zhang H."/>
            <person name="Chen Z."/>
            <person name="Zheng W."/>
            <person name="Xu H."/>
            <person name="Zheng T."/>
        </authorList>
    </citation>
    <scope>NUCLEOTIDE SEQUENCE [LARGE SCALE GENOMIC DNA]</scope>
    <source>
        <strain evidence="1 2">LY01</strain>
    </source>
</reference>
<dbReference type="RefSeq" id="WP_036121918.1">
    <property type="nucleotide sequence ID" value="NZ_BMET01000007.1"/>
</dbReference>
<dbReference type="Proteomes" id="UP000028521">
    <property type="component" value="Unassembled WGS sequence"/>
</dbReference>
<accession>A0A084TIJ0</accession>
<evidence type="ECO:0000313" key="2">
    <source>
        <dbReference type="Proteomes" id="UP000028521"/>
    </source>
</evidence>
<dbReference type="AlphaFoldDB" id="A0A084TIJ0"/>
<dbReference type="GO" id="GO:0008483">
    <property type="term" value="F:transaminase activity"/>
    <property type="evidence" value="ECO:0007669"/>
    <property type="project" value="UniProtKB-KW"/>
</dbReference>
<dbReference type="EMBL" id="JPFK01000007">
    <property type="protein sequence ID" value="KFB00526.1"/>
    <property type="molecule type" value="Genomic_DNA"/>
</dbReference>
<dbReference type="STRING" id="1197477.IA57_08600"/>
<dbReference type="InterPro" id="IPR032577">
    <property type="entry name" value="DUF4920"/>
</dbReference>
<dbReference type="Pfam" id="PF16267">
    <property type="entry name" value="DUF4920"/>
    <property type="match status" value="1"/>
</dbReference>
<keyword evidence="1" id="KW-0808">Transferase</keyword>
<keyword evidence="2" id="KW-1185">Reference proteome</keyword>
<name>A0A084TIJ0_9FLAO</name>
<evidence type="ECO:0000313" key="1">
    <source>
        <dbReference type="EMBL" id="KFB00526.1"/>
    </source>
</evidence>
<gene>
    <name evidence="1" type="ORF">IA57_08600</name>
</gene>
<reference evidence="2" key="2">
    <citation type="submission" date="2014-07" db="EMBL/GenBank/DDBJ databases">
        <title>Genome sequence of Mangrovimonas yunxiaonensis.</title>
        <authorList>
            <person name="Li Y."/>
            <person name="Zheng T."/>
        </authorList>
    </citation>
    <scope>NUCLEOTIDE SEQUENCE [LARGE SCALE GENOMIC DNA]</scope>
    <source>
        <strain evidence="2">LY01</strain>
    </source>
</reference>
<dbReference type="OrthoDB" id="129527at2"/>
<dbReference type="eggNOG" id="ENOG5031D3D">
    <property type="taxonomic scope" value="Bacteria"/>
</dbReference>
<keyword evidence="1" id="KW-0032">Aminotransferase</keyword>
<comment type="caution">
    <text evidence="1">The sequence shown here is derived from an EMBL/GenBank/DDBJ whole genome shotgun (WGS) entry which is preliminary data.</text>
</comment>
<sequence>MKNVLGVLLFAGLFFACKETVKDPVNESPATEQTESAAPEVTYVPFGDTITTDHADAIEKISRTYHNLTVGDSLNIKMTAKVNSVCQAKGCWMKLDLGNEEEVMVKFKDYAFFVPKNISGKDVIIEGVAFVDEMSVEDQKHYAEDAGKTEAEIAEITQPKRTYSFLADGVLLVEKQ</sequence>